<dbReference type="InterPro" id="IPR005846">
    <property type="entry name" value="A-D-PHexomutase_a/b/a-III"/>
</dbReference>
<dbReference type="EC" id="5.4.2.8" evidence="12"/>
<evidence type="ECO:0000256" key="3">
    <source>
        <dbReference type="ARBA" id="ARBA00022553"/>
    </source>
</evidence>
<gene>
    <name evidence="12" type="ORF">NJ75_01703</name>
</gene>
<evidence type="ECO:0000256" key="4">
    <source>
        <dbReference type="ARBA" id="ARBA00022723"/>
    </source>
</evidence>
<evidence type="ECO:0000259" key="10">
    <source>
        <dbReference type="Pfam" id="PF02879"/>
    </source>
</evidence>
<feature type="domain" description="Alpha-D-phosphohexomutase C-terminal" evidence="8">
    <location>
        <begin position="383"/>
        <end position="457"/>
    </location>
</feature>
<evidence type="ECO:0000256" key="1">
    <source>
        <dbReference type="ARBA" id="ARBA00001946"/>
    </source>
</evidence>
<dbReference type="RefSeq" id="WP_039333431.1">
    <property type="nucleotide sequence ID" value="NZ_JRVC01000007.1"/>
</dbReference>
<dbReference type="InterPro" id="IPR005841">
    <property type="entry name" value="Alpha-D-phosphohexomutase_SF"/>
</dbReference>
<feature type="domain" description="Alpha-D-phosphohexomutase alpha/beta/alpha" evidence="9">
    <location>
        <begin position="11"/>
        <end position="132"/>
    </location>
</feature>
<dbReference type="InterPro" id="IPR016066">
    <property type="entry name" value="A-D-PHexomutase_CS"/>
</dbReference>
<dbReference type="InterPro" id="IPR005844">
    <property type="entry name" value="A-D-PHexomutase_a/b/a-I"/>
</dbReference>
<dbReference type="SUPFAM" id="SSF53738">
    <property type="entry name" value="Phosphoglucomutase, first 3 domains"/>
    <property type="match status" value="3"/>
</dbReference>
<evidence type="ECO:0000313" key="13">
    <source>
        <dbReference type="Proteomes" id="UP000031338"/>
    </source>
</evidence>
<comment type="similarity">
    <text evidence="2 7">Belongs to the phosphohexose mutase family.</text>
</comment>
<protein>
    <submittedName>
        <fullName evidence="12">Phosphomannomutase</fullName>
        <ecNumber evidence="12">5.4.2.8</ecNumber>
    </submittedName>
</protein>
<dbReference type="GO" id="GO:0004615">
    <property type="term" value="F:phosphomannomutase activity"/>
    <property type="evidence" value="ECO:0007669"/>
    <property type="project" value="UniProtKB-EC"/>
</dbReference>
<evidence type="ECO:0000259" key="8">
    <source>
        <dbReference type="Pfam" id="PF00408"/>
    </source>
</evidence>
<evidence type="ECO:0000256" key="5">
    <source>
        <dbReference type="ARBA" id="ARBA00022842"/>
    </source>
</evidence>
<proteinExistence type="inferred from homology"/>
<keyword evidence="13" id="KW-1185">Reference proteome</keyword>
<organism evidence="12 13">
    <name type="scientific">Novosphingobium subterraneum</name>
    <dbReference type="NCBI Taxonomy" id="48936"/>
    <lineage>
        <taxon>Bacteria</taxon>
        <taxon>Pseudomonadati</taxon>
        <taxon>Pseudomonadota</taxon>
        <taxon>Alphaproteobacteria</taxon>
        <taxon>Sphingomonadales</taxon>
        <taxon>Sphingomonadaceae</taxon>
        <taxon>Novosphingobium</taxon>
    </lineage>
</organism>
<dbReference type="PATRIC" id="fig|48936.3.peg.1708"/>
<dbReference type="Proteomes" id="UP000031338">
    <property type="component" value="Unassembled WGS sequence"/>
</dbReference>
<dbReference type="SUPFAM" id="SSF55957">
    <property type="entry name" value="Phosphoglucomutase, C-terminal domain"/>
    <property type="match status" value="1"/>
</dbReference>
<dbReference type="CDD" id="cd03089">
    <property type="entry name" value="PMM_PGM"/>
    <property type="match status" value="1"/>
</dbReference>
<dbReference type="Gene3D" id="3.30.310.50">
    <property type="entry name" value="Alpha-D-phosphohexomutase, C-terminal domain"/>
    <property type="match status" value="1"/>
</dbReference>
<evidence type="ECO:0000259" key="9">
    <source>
        <dbReference type="Pfam" id="PF02878"/>
    </source>
</evidence>
<dbReference type="InterPro" id="IPR005845">
    <property type="entry name" value="A-D-PHexomutase_a/b/a-II"/>
</dbReference>
<dbReference type="AlphaFoldDB" id="A0A0B9ABY9"/>
<dbReference type="NCBIfam" id="NF046027">
    <property type="entry name" value="PhglucPhmanMutPgmG"/>
    <property type="match status" value="1"/>
</dbReference>
<dbReference type="Pfam" id="PF00408">
    <property type="entry name" value="PGM_PMM_IV"/>
    <property type="match status" value="1"/>
</dbReference>
<feature type="domain" description="Alpha-D-phosphohexomutase alpha/beta/alpha" evidence="10">
    <location>
        <begin position="161"/>
        <end position="263"/>
    </location>
</feature>
<evidence type="ECO:0000256" key="6">
    <source>
        <dbReference type="ARBA" id="ARBA00023235"/>
    </source>
</evidence>
<dbReference type="PRINTS" id="PR00509">
    <property type="entry name" value="PGMPMM"/>
</dbReference>
<evidence type="ECO:0000256" key="2">
    <source>
        <dbReference type="ARBA" id="ARBA00010231"/>
    </source>
</evidence>
<name>A0A0B9ABY9_9SPHN</name>
<dbReference type="InterPro" id="IPR005843">
    <property type="entry name" value="A-D-PHexomutase_C"/>
</dbReference>
<comment type="caution">
    <text evidence="12">The sequence shown here is derived from an EMBL/GenBank/DDBJ whole genome shotgun (WGS) entry which is preliminary data.</text>
</comment>
<dbReference type="GO" id="GO:0005975">
    <property type="term" value="P:carbohydrate metabolic process"/>
    <property type="evidence" value="ECO:0007669"/>
    <property type="project" value="InterPro"/>
</dbReference>
<dbReference type="InterPro" id="IPR016055">
    <property type="entry name" value="A-D-PHexomutase_a/b/a-I/II/III"/>
</dbReference>
<evidence type="ECO:0000313" key="12">
    <source>
        <dbReference type="EMBL" id="KHS46867.1"/>
    </source>
</evidence>
<dbReference type="GO" id="GO:0000287">
    <property type="term" value="F:magnesium ion binding"/>
    <property type="evidence" value="ECO:0007669"/>
    <property type="project" value="InterPro"/>
</dbReference>
<keyword evidence="6 12" id="KW-0413">Isomerase</keyword>
<dbReference type="EMBL" id="JRVC01000007">
    <property type="protein sequence ID" value="KHS46867.1"/>
    <property type="molecule type" value="Genomic_DNA"/>
</dbReference>
<keyword evidence="4 7" id="KW-0479">Metal-binding</keyword>
<reference evidence="12 13" key="1">
    <citation type="submission" date="2014-10" db="EMBL/GenBank/DDBJ databases">
        <title>Draft genome sequence of Novosphingobium subterraneum DSM 12447.</title>
        <authorList>
            <person name="Gan H.M."/>
            <person name="Gan H.Y."/>
            <person name="Savka M.A."/>
        </authorList>
    </citation>
    <scope>NUCLEOTIDE SEQUENCE [LARGE SCALE GENOMIC DNA]</scope>
    <source>
        <strain evidence="12 13">DSM 12447</strain>
    </source>
</reference>
<evidence type="ECO:0000259" key="11">
    <source>
        <dbReference type="Pfam" id="PF02880"/>
    </source>
</evidence>
<keyword evidence="3" id="KW-0597">Phosphoprotein</keyword>
<dbReference type="InterPro" id="IPR036900">
    <property type="entry name" value="A-D-PHexomutase_C_sf"/>
</dbReference>
<dbReference type="Pfam" id="PF02878">
    <property type="entry name" value="PGM_PMM_I"/>
    <property type="match status" value="1"/>
</dbReference>
<sequence length="469" mass="49672">MTAHRFHPSILREYDIRGVFGETLSADDARAVGRSFGSVVRSRGGARVAVGCDGRISTPVLEHALVEGLTASGVDVVRIGLGPSPMLYFAATPGSGGLAPEVQGGVQVTGSHNPANHNGFKMVLEGAAFFGSDIVDLGRIAEEGAWTSGNGRVEDADVSAAYVDCLIGVLDGIGLDVLQGLAIGWDAGNGAAGPLIKALTARLPGRHVLLHTSVDGHFPNHHPDPTVEANLTDLRHAVAAGSLDFGLAFDGDGDRIGAVDGRGRVLWADQLLAIYAEEVLRERPKSTIIADVKASSTLFARIAELGGTPLMWKTGHSPIKSKMKETLAPLAGEMSGHMFFADRYFGYDDALYAAVRLIAATVRLGKSVTQMRDAMPEMVTTPELRFAVPRERKATAVAEVLQNLRTDGAEVNDTDGVRVDTADGWWLLRSSNTEDVLVVRAESADQGGLDRLMAEVDTRLAAVGIRRPA</sequence>
<dbReference type="Pfam" id="PF02879">
    <property type="entry name" value="PGM_PMM_II"/>
    <property type="match status" value="1"/>
</dbReference>
<dbReference type="PROSITE" id="PS00710">
    <property type="entry name" value="PGM_PMM"/>
    <property type="match status" value="1"/>
</dbReference>
<keyword evidence="5 7" id="KW-0460">Magnesium</keyword>
<evidence type="ECO:0000256" key="7">
    <source>
        <dbReference type="RuleBase" id="RU004326"/>
    </source>
</evidence>
<feature type="domain" description="Alpha-D-phosphohexomutase alpha/beta/alpha" evidence="11">
    <location>
        <begin position="268"/>
        <end position="376"/>
    </location>
</feature>
<dbReference type="STRING" id="48936.NJ75_01703"/>
<dbReference type="Pfam" id="PF02880">
    <property type="entry name" value="PGM_PMM_III"/>
    <property type="match status" value="1"/>
</dbReference>
<dbReference type="PANTHER" id="PTHR43771:SF2">
    <property type="entry name" value="PHOSPHOMANNOMUTASE_PHOSPHOGLUCOMUTASE"/>
    <property type="match status" value="1"/>
</dbReference>
<dbReference type="Gene3D" id="3.40.120.10">
    <property type="entry name" value="Alpha-D-Glucose-1,6-Bisphosphate, subunit A, domain 3"/>
    <property type="match status" value="3"/>
</dbReference>
<dbReference type="PANTHER" id="PTHR43771">
    <property type="entry name" value="PHOSPHOMANNOMUTASE"/>
    <property type="match status" value="1"/>
</dbReference>
<comment type="cofactor">
    <cofactor evidence="1">
        <name>Mg(2+)</name>
        <dbReference type="ChEBI" id="CHEBI:18420"/>
    </cofactor>
</comment>
<accession>A0A0B9ABY9</accession>